<reference evidence="2" key="1">
    <citation type="submission" date="2023-03" db="EMBL/GenBank/DDBJ databases">
        <title>Lomoglobus Profundus gen. nov., sp. nov., a novel member of the phylum Verrucomicrobia, isolated from deep-marine sediment of South China Sea.</title>
        <authorList>
            <person name="Ahmad T."/>
            <person name="Ishaq S.E."/>
            <person name="Wang F."/>
        </authorList>
    </citation>
    <scope>NUCLEOTIDE SEQUENCE</scope>
    <source>
        <strain evidence="2">LMO-M01</strain>
    </source>
</reference>
<evidence type="ECO:0000256" key="1">
    <source>
        <dbReference type="SAM" id="SignalP"/>
    </source>
</evidence>
<feature type="signal peptide" evidence="1">
    <location>
        <begin position="1"/>
        <end position="22"/>
    </location>
</feature>
<organism evidence="2 3">
    <name type="scientific">Synoicihabitans lomoniglobus</name>
    <dbReference type="NCBI Taxonomy" id="2909285"/>
    <lineage>
        <taxon>Bacteria</taxon>
        <taxon>Pseudomonadati</taxon>
        <taxon>Verrucomicrobiota</taxon>
        <taxon>Opitutia</taxon>
        <taxon>Opitutales</taxon>
        <taxon>Opitutaceae</taxon>
        <taxon>Synoicihabitans</taxon>
    </lineage>
</organism>
<proteinExistence type="predicted"/>
<sequence length="234" mass="26454">MSATRFLASLRLIILLWCSALAAPAQEVQLHGVVFEEWIRQEFFDGYEPASYTQKWDIPGAANRRFRGLPVNPKATKYGSAIGLGDALRQYDIAEPFILLLGFWQQDGAVKRFVNITPVTIHPETWRMLWGPVTRADLERFDALVKDRGLDYREARRQAQALKREYPFTESLITLNPKVGSSGQRRLQCSLRFSYVFDLLASHADRAAVDHPMLWGVAFPGPVASAARSFADEP</sequence>
<accession>A0AAF0CMU6</accession>
<dbReference type="RefSeq" id="WP_330929937.1">
    <property type="nucleotide sequence ID" value="NZ_CP119075.1"/>
</dbReference>
<dbReference type="Proteomes" id="UP001218638">
    <property type="component" value="Chromosome"/>
</dbReference>
<evidence type="ECO:0000313" key="3">
    <source>
        <dbReference type="Proteomes" id="UP001218638"/>
    </source>
</evidence>
<name>A0AAF0CMU6_9BACT</name>
<dbReference type="KEGG" id="slom:PXH66_20105"/>
<dbReference type="AlphaFoldDB" id="A0AAF0CMU6"/>
<evidence type="ECO:0000313" key="2">
    <source>
        <dbReference type="EMBL" id="WED64653.1"/>
    </source>
</evidence>
<gene>
    <name evidence="2" type="ORF">PXH66_20105</name>
</gene>
<keyword evidence="3" id="KW-1185">Reference proteome</keyword>
<feature type="chain" id="PRO_5042219739" evidence="1">
    <location>
        <begin position="23"/>
        <end position="234"/>
    </location>
</feature>
<dbReference type="EMBL" id="CP119075">
    <property type="protein sequence ID" value="WED64653.1"/>
    <property type="molecule type" value="Genomic_DNA"/>
</dbReference>
<protein>
    <submittedName>
        <fullName evidence="2">Uncharacterized protein</fullName>
    </submittedName>
</protein>
<keyword evidence="1" id="KW-0732">Signal</keyword>